<keyword evidence="4" id="KW-1185">Reference proteome</keyword>
<feature type="transmembrane region" description="Helical" evidence="1">
    <location>
        <begin position="174"/>
        <end position="193"/>
    </location>
</feature>
<feature type="transmembrane region" description="Helical" evidence="1">
    <location>
        <begin position="131"/>
        <end position="153"/>
    </location>
</feature>
<feature type="transmembrane region" description="Helical" evidence="1">
    <location>
        <begin position="307"/>
        <end position="334"/>
    </location>
</feature>
<feature type="domain" description="Acyltransferase 3" evidence="2">
    <location>
        <begin position="85"/>
        <end position="434"/>
    </location>
</feature>
<keyword evidence="1" id="KW-0472">Membrane</keyword>
<evidence type="ECO:0000313" key="4">
    <source>
        <dbReference type="Proteomes" id="UP001153712"/>
    </source>
</evidence>
<dbReference type="PANTHER" id="PTHR11161">
    <property type="entry name" value="O-ACYLTRANSFERASE"/>
    <property type="match status" value="1"/>
</dbReference>
<feature type="transmembrane region" description="Helical" evidence="1">
    <location>
        <begin position="27"/>
        <end position="49"/>
    </location>
</feature>
<evidence type="ECO:0000313" key="3">
    <source>
        <dbReference type="EMBL" id="CAG9855578.1"/>
    </source>
</evidence>
<dbReference type="EMBL" id="OU900104">
    <property type="protein sequence ID" value="CAG9855578.1"/>
    <property type="molecule type" value="Genomic_DNA"/>
</dbReference>
<dbReference type="GO" id="GO:0016747">
    <property type="term" value="F:acyltransferase activity, transferring groups other than amino-acyl groups"/>
    <property type="evidence" value="ECO:0007669"/>
    <property type="project" value="InterPro"/>
</dbReference>
<dbReference type="Proteomes" id="UP001153712">
    <property type="component" value="Chromosome 11"/>
</dbReference>
<protein>
    <recommendedName>
        <fullName evidence="2">Acyltransferase 3 domain-containing protein</fullName>
    </recommendedName>
</protein>
<feature type="transmembrane region" description="Helical" evidence="1">
    <location>
        <begin position="91"/>
        <end position="111"/>
    </location>
</feature>
<proteinExistence type="predicted"/>
<evidence type="ECO:0000259" key="2">
    <source>
        <dbReference type="Pfam" id="PF01757"/>
    </source>
</evidence>
<dbReference type="InterPro" id="IPR052728">
    <property type="entry name" value="O2_lipid_transport_reg"/>
</dbReference>
<keyword evidence="1" id="KW-1133">Transmembrane helix</keyword>
<keyword evidence="1" id="KW-0812">Transmembrane</keyword>
<reference evidence="3" key="1">
    <citation type="submission" date="2022-01" db="EMBL/GenBank/DDBJ databases">
        <authorList>
            <person name="King R."/>
        </authorList>
    </citation>
    <scope>NUCLEOTIDE SEQUENCE</scope>
</reference>
<dbReference type="OrthoDB" id="10265389at2759"/>
<sequence>MGLTANITYLKCGNSNQKHPLSFIDKLSLVIVVNYILFLIISTLICYVYPKTFPANSFVAQFSLIKNFEKFIRVNRDAEFQKLKCIQGIRFYNMLLIIFFHTYTSYVGGYLENTEYLENLPKNIVKLGLRNFMLFLVQTFFLFSSFLMSYHFYQTVHNRNKFDVKVVLLTFLNRYFRILPPLAVLISMVTWIANFCDGPVKEIYSDVEYYNCKNNWWVSLLFINNHYKPGEMCYFTTWYLAADTQLYALSLVVLSIIWKYKKRANYILTFFVFIGIFASFITSYVYNLDFIYRLTPENVKTNNFRSFFFNAVYSSTYTNMATYMIGVWLGIVYYKSEKIGEYRKRRISFAFWLVLFAGLPIAVVIVSSFYYSRFAGALLSGILKPLYAMGIAVGIYGMSSGVGGYIKAVCEWKPVLILGNLTYCTYLVQIIVVFHRTATMRRPFYVSDFVLIKSFARDAILSFTCGFFMHIFFEIPAANVKNLLLPRIRHQKNENNDKRTE</sequence>
<feature type="transmembrane region" description="Helical" evidence="1">
    <location>
        <begin position="455"/>
        <end position="473"/>
    </location>
</feature>
<dbReference type="Pfam" id="PF01757">
    <property type="entry name" value="Acyl_transf_3"/>
    <property type="match status" value="1"/>
</dbReference>
<feature type="transmembrane region" description="Helical" evidence="1">
    <location>
        <begin position="265"/>
        <end position="287"/>
    </location>
</feature>
<dbReference type="AlphaFoldDB" id="A0A9N9TCR5"/>
<dbReference type="PANTHER" id="PTHR11161:SF72">
    <property type="entry name" value="FI21449P1"/>
    <property type="match status" value="1"/>
</dbReference>
<dbReference type="InterPro" id="IPR002656">
    <property type="entry name" value="Acyl_transf_3_dom"/>
</dbReference>
<feature type="transmembrane region" description="Helical" evidence="1">
    <location>
        <begin position="415"/>
        <end position="435"/>
    </location>
</feature>
<feature type="transmembrane region" description="Helical" evidence="1">
    <location>
        <begin position="238"/>
        <end position="258"/>
    </location>
</feature>
<organism evidence="3 4">
    <name type="scientific">Phyllotreta striolata</name>
    <name type="common">Striped flea beetle</name>
    <name type="synonym">Crioceris striolata</name>
    <dbReference type="NCBI Taxonomy" id="444603"/>
    <lineage>
        <taxon>Eukaryota</taxon>
        <taxon>Metazoa</taxon>
        <taxon>Ecdysozoa</taxon>
        <taxon>Arthropoda</taxon>
        <taxon>Hexapoda</taxon>
        <taxon>Insecta</taxon>
        <taxon>Pterygota</taxon>
        <taxon>Neoptera</taxon>
        <taxon>Endopterygota</taxon>
        <taxon>Coleoptera</taxon>
        <taxon>Polyphaga</taxon>
        <taxon>Cucujiformia</taxon>
        <taxon>Chrysomeloidea</taxon>
        <taxon>Chrysomelidae</taxon>
        <taxon>Galerucinae</taxon>
        <taxon>Alticini</taxon>
        <taxon>Phyllotreta</taxon>
    </lineage>
</organism>
<gene>
    <name evidence="3" type="ORF">PHYEVI_LOCUS2026</name>
</gene>
<name>A0A9N9TCR5_PHYSR</name>
<feature type="transmembrane region" description="Helical" evidence="1">
    <location>
        <begin position="346"/>
        <end position="371"/>
    </location>
</feature>
<accession>A0A9N9TCR5</accession>
<evidence type="ECO:0000256" key="1">
    <source>
        <dbReference type="SAM" id="Phobius"/>
    </source>
</evidence>